<dbReference type="InterPro" id="IPR027417">
    <property type="entry name" value="P-loop_NTPase"/>
</dbReference>
<dbReference type="CDD" id="cd03223">
    <property type="entry name" value="ABCD_peroxisomal_ALDP"/>
    <property type="match status" value="1"/>
</dbReference>
<name>A0ABQ8KE73_9APHY</name>
<comment type="caution">
    <text evidence="10">The sequence shown here is derived from an EMBL/GenBank/DDBJ whole genome shotgun (WGS) entry which is preliminary data.</text>
</comment>
<dbReference type="PROSITE" id="PS50893">
    <property type="entry name" value="ABC_TRANSPORTER_2"/>
    <property type="match status" value="1"/>
</dbReference>
<keyword evidence="11" id="KW-1185">Reference proteome</keyword>
<dbReference type="InterPro" id="IPR011527">
    <property type="entry name" value="ABC1_TM_dom"/>
</dbReference>
<dbReference type="SMART" id="SM00382">
    <property type="entry name" value="AAA"/>
    <property type="match status" value="1"/>
</dbReference>
<dbReference type="Gene3D" id="3.40.50.300">
    <property type="entry name" value="P-loop containing nucleotide triphosphate hydrolases"/>
    <property type="match status" value="1"/>
</dbReference>
<keyword evidence="7" id="KW-0472">Membrane</keyword>
<dbReference type="Pfam" id="PF06472">
    <property type="entry name" value="ABC_membrane_2"/>
    <property type="match status" value="1"/>
</dbReference>
<evidence type="ECO:0000256" key="3">
    <source>
        <dbReference type="ARBA" id="ARBA00022692"/>
    </source>
</evidence>
<dbReference type="PROSITE" id="PS00211">
    <property type="entry name" value="ABC_TRANSPORTER_1"/>
    <property type="match status" value="1"/>
</dbReference>
<evidence type="ECO:0000313" key="11">
    <source>
        <dbReference type="Proteomes" id="UP000814176"/>
    </source>
</evidence>
<feature type="domain" description="ABC transporter" evidence="9">
    <location>
        <begin position="467"/>
        <end position="694"/>
    </location>
</feature>
<dbReference type="PANTHER" id="PTHR11384">
    <property type="entry name" value="ATP-BINDING CASSETTE, SUB-FAMILY D MEMBER"/>
    <property type="match status" value="1"/>
</dbReference>
<sequence length="717" mass="80231">MTVQSKLLSSKLRPTGEQVKKLVDAYSTHRPLIQRALLLGFVAHILTTTYLGLNGKSNPSKPSKRDKGKGKATDGNDGKKQRVAIDAVFYQRLSTILRIVIPSLRSKEALLLVMHSSLLIFRTVISLYVAALDGRIVASLVRAQPIPFLLNILRWLLVAIPATWTNSWLSYIQNKLALAYRTRLTDAVMKQYLGDEKLAQDLKIFYKLSNLDDRIKNPDQMITHDIQRFSTHLAAIYANVAKPILDMILYNYQLSQNVGAEGLFALTFAVQASAALLRALTPPFGMYTALSAQLAGNLRHTHSRLAEFAEEIAFFGGENTEKMLAEREYAGLVQHESKVLRKAWWHGCAEEGIIKWVWGSFGLCICAIPVFFKIPGVDNLDLGGRTEGFVTNRRLLLSASDAFGRVMYSYKELSELAGYTARVAQLLETMSDVRKGKFEKALVSSANTEENAKILKGRGVIIESDEIEFDSVPIVTPNGDILVRSLSFYVKPGQHLLIVGPNGCGKSSLFRILGGLWPVYGGIVRKPPASQFILIPQRPYLSLGTLRDQVIYPHGREDMEGRGMTDDDLFAILAIVQMDNVVEREGGWDIARDWRDALSGGDQQKIAWARLFYHRPKYAVLDEATSLVPPDMEGRMMEHAAKLGITLLTVSHRPSLWRYHSMILQYDGQGGYVFTKLDSEKRLALQQEKEALEAKLLEVPKMRARLVELQALQSEQA</sequence>
<feature type="compositionally biased region" description="Basic and acidic residues" evidence="8">
    <location>
        <begin position="63"/>
        <end position="78"/>
    </location>
</feature>
<dbReference type="InterPro" id="IPR050835">
    <property type="entry name" value="ABC_transporter_sub-D"/>
</dbReference>
<evidence type="ECO:0000259" key="9">
    <source>
        <dbReference type="PROSITE" id="PS50893"/>
    </source>
</evidence>
<keyword evidence="5" id="KW-0067">ATP-binding</keyword>
<accession>A0ABQ8KE73</accession>
<dbReference type="Pfam" id="PF00005">
    <property type="entry name" value="ABC_tran"/>
    <property type="match status" value="1"/>
</dbReference>
<reference evidence="10 11" key="1">
    <citation type="journal article" date="2021" name="Environ. Microbiol.">
        <title>Gene family expansions and transcriptome signatures uncover fungal adaptations to wood decay.</title>
        <authorList>
            <person name="Hage H."/>
            <person name="Miyauchi S."/>
            <person name="Viragh M."/>
            <person name="Drula E."/>
            <person name="Min B."/>
            <person name="Chaduli D."/>
            <person name="Navarro D."/>
            <person name="Favel A."/>
            <person name="Norest M."/>
            <person name="Lesage-Meessen L."/>
            <person name="Balint B."/>
            <person name="Merenyi Z."/>
            <person name="de Eugenio L."/>
            <person name="Morin E."/>
            <person name="Martinez A.T."/>
            <person name="Baldrian P."/>
            <person name="Stursova M."/>
            <person name="Martinez M.J."/>
            <person name="Novotny C."/>
            <person name="Magnuson J.K."/>
            <person name="Spatafora J.W."/>
            <person name="Maurice S."/>
            <person name="Pangilinan J."/>
            <person name="Andreopoulos W."/>
            <person name="LaButti K."/>
            <person name="Hundley H."/>
            <person name="Na H."/>
            <person name="Kuo A."/>
            <person name="Barry K."/>
            <person name="Lipzen A."/>
            <person name="Henrissat B."/>
            <person name="Riley R."/>
            <person name="Ahrendt S."/>
            <person name="Nagy L.G."/>
            <person name="Grigoriev I.V."/>
            <person name="Martin F."/>
            <person name="Rosso M.N."/>
        </authorList>
    </citation>
    <scope>NUCLEOTIDE SEQUENCE [LARGE SCALE GENOMIC DNA]</scope>
    <source>
        <strain evidence="10 11">CIRM-BRFM 1785</strain>
    </source>
</reference>
<comment type="similarity">
    <text evidence="1">Belongs to the ABC transporter superfamily. ABCD family. Peroxisomal fatty acyl CoA transporter (TC 3.A.1.203) subfamily.</text>
</comment>
<keyword evidence="2" id="KW-0813">Transport</keyword>
<keyword evidence="3" id="KW-0812">Transmembrane</keyword>
<proteinExistence type="inferred from homology"/>
<dbReference type="GeneID" id="72004749"/>
<feature type="region of interest" description="Disordered" evidence="8">
    <location>
        <begin position="56"/>
        <end position="78"/>
    </location>
</feature>
<dbReference type="Proteomes" id="UP000814176">
    <property type="component" value="Unassembled WGS sequence"/>
</dbReference>
<dbReference type="PANTHER" id="PTHR11384:SF69">
    <property type="entry name" value="PEROXISOMAL LONG-CHAIN FATTY ACID IMPORT PROTEIN 1"/>
    <property type="match status" value="1"/>
</dbReference>
<dbReference type="SUPFAM" id="SSF52540">
    <property type="entry name" value="P-loop containing nucleoside triphosphate hydrolases"/>
    <property type="match status" value="1"/>
</dbReference>
<evidence type="ECO:0000313" key="10">
    <source>
        <dbReference type="EMBL" id="KAH9835847.1"/>
    </source>
</evidence>
<evidence type="ECO:0000256" key="5">
    <source>
        <dbReference type="ARBA" id="ARBA00022840"/>
    </source>
</evidence>
<dbReference type="InterPro" id="IPR003439">
    <property type="entry name" value="ABC_transporter-like_ATP-bd"/>
</dbReference>
<gene>
    <name evidence="10" type="ORF">C8Q71DRAFT_763713</name>
</gene>
<protein>
    <submittedName>
        <fullName evidence="10">Adrenoleukodystrophy protein</fullName>
    </submittedName>
</protein>
<dbReference type="RefSeq" id="XP_047778224.1">
    <property type="nucleotide sequence ID" value="XM_047924017.1"/>
</dbReference>
<dbReference type="InterPro" id="IPR017871">
    <property type="entry name" value="ABC_transporter-like_CS"/>
</dbReference>
<organism evidence="10 11">
    <name type="scientific">Rhodofomes roseus</name>
    <dbReference type="NCBI Taxonomy" id="34475"/>
    <lineage>
        <taxon>Eukaryota</taxon>
        <taxon>Fungi</taxon>
        <taxon>Dikarya</taxon>
        <taxon>Basidiomycota</taxon>
        <taxon>Agaricomycotina</taxon>
        <taxon>Agaricomycetes</taxon>
        <taxon>Polyporales</taxon>
        <taxon>Rhodofomes</taxon>
    </lineage>
</organism>
<dbReference type="EMBL" id="JADCUA010000012">
    <property type="protein sequence ID" value="KAH9835847.1"/>
    <property type="molecule type" value="Genomic_DNA"/>
</dbReference>
<evidence type="ECO:0000256" key="1">
    <source>
        <dbReference type="ARBA" id="ARBA00008575"/>
    </source>
</evidence>
<evidence type="ECO:0000256" key="6">
    <source>
        <dbReference type="ARBA" id="ARBA00022989"/>
    </source>
</evidence>
<keyword evidence="6" id="KW-1133">Transmembrane helix</keyword>
<evidence type="ECO:0000256" key="7">
    <source>
        <dbReference type="ARBA" id="ARBA00023136"/>
    </source>
</evidence>
<dbReference type="InterPro" id="IPR003593">
    <property type="entry name" value="AAA+_ATPase"/>
</dbReference>
<evidence type="ECO:0000256" key="2">
    <source>
        <dbReference type="ARBA" id="ARBA00022448"/>
    </source>
</evidence>
<keyword evidence="4" id="KW-0547">Nucleotide-binding</keyword>
<evidence type="ECO:0000256" key="8">
    <source>
        <dbReference type="SAM" id="MobiDB-lite"/>
    </source>
</evidence>
<evidence type="ECO:0000256" key="4">
    <source>
        <dbReference type="ARBA" id="ARBA00022741"/>
    </source>
</evidence>